<name>A0A4R1FTC7_9NOCA</name>
<evidence type="ECO:0000313" key="3">
    <source>
        <dbReference type="Proteomes" id="UP000294856"/>
    </source>
</evidence>
<sequence>MKRILLSASIFGAISATAVGPATADVAVRPDAEPAAIAEASSGSSNLLGALLLALSSGSAQKCDGIMLDVCVPLPAQPASTQQAALIGEPSSGSSALIDGILLDIVEIASGSSECDVPPGYCLPR</sequence>
<comment type="caution">
    <text evidence="2">The sequence shown here is derived from an EMBL/GenBank/DDBJ whole genome shotgun (WGS) entry which is preliminary data.</text>
</comment>
<gene>
    <name evidence="2" type="ORF">DFR71_5080</name>
</gene>
<keyword evidence="1" id="KW-0732">Signal</keyword>
<proteinExistence type="predicted"/>
<organism evidence="2 3">
    <name type="scientific">Nocardia alba</name>
    <dbReference type="NCBI Taxonomy" id="225051"/>
    <lineage>
        <taxon>Bacteria</taxon>
        <taxon>Bacillati</taxon>
        <taxon>Actinomycetota</taxon>
        <taxon>Actinomycetes</taxon>
        <taxon>Mycobacteriales</taxon>
        <taxon>Nocardiaceae</taxon>
        <taxon>Nocardia</taxon>
    </lineage>
</organism>
<keyword evidence="3" id="KW-1185">Reference proteome</keyword>
<accession>A0A4R1FTC7</accession>
<dbReference type="RefSeq" id="WP_067447945.1">
    <property type="nucleotide sequence ID" value="NZ_SMFR01000004.1"/>
</dbReference>
<dbReference type="OrthoDB" id="4571939at2"/>
<dbReference type="STRING" id="1210063.GCA_001612665_01648"/>
<reference evidence="2 3" key="1">
    <citation type="submission" date="2019-03" db="EMBL/GenBank/DDBJ databases">
        <title>Genomic Encyclopedia of Type Strains, Phase IV (KMG-IV): sequencing the most valuable type-strain genomes for metagenomic binning, comparative biology and taxonomic classification.</title>
        <authorList>
            <person name="Goeker M."/>
        </authorList>
    </citation>
    <scope>NUCLEOTIDE SEQUENCE [LARGE SCALE GENOMIC DNA]</scope>
    <source>
        <strain evidence="2 3">DSM 44684</strain>
    </source>
</reference>
<dbReference type="Proteomes" id="UP000294856">
    <property type="component" value="Unassembled WGS sequence"/>
</dbReference>
<dbReference type="AlphaFoldDB" id="A0A4R1FTC7"/>
<evidence type="ECO:0000313" key="2">
    <source>
        <dbReference type="EMBL" id="TCJ94481.1"/>
    </source>
</evidence>
<protein>
    <submittedName>
        <fullName evidence="2">Uncharacterized protein</fullName>
    </submittedName>
</protein>
<dbReference type="EMBL" id="SMFR01000004">
    <property type="protein sequence ID" value="TCJ94481.1"/>
    <property type="molecule type" value="Genomic_DNA"/>
</dbReference>
<feature type="chain" id="PRO_5039026126" evidence="1">
    <location>
        <begin position="19"/>
        <end position="125"/>
    </location>
</feature>
<feature type="signal peptide" evidence="1">
    <location>
        <begin position="1"/>
        <end position="18"/>
    </location>
</feature>
<evidence type="ECO:0000256" key="1">
    <source>
        <dbReference type="SAM" id="SignalP"/>
    </source>
</evidence>